<gene>
    <name evidence="1" type="ORF">GCM10007414_10200</name>
</gene>
<reference evidence="2" key="1">
    <citation type="journal article" date="2019" name="Int. J. Syst. Evol. Microbiol.">
        <title>The Global Catalogue of Microorganisms (GCM) 10K type strain sequencing project: providing services to taxonomists for standard genome sequencing and annotation.</title>
        <authorList>
            <consortium name="The Broad Institute Genomics Platform"/>
            <consortium name="The Broad Institute Genome Sequencing Center for Infectious Disease"/>
            <person name="Wu L."/>
            <person name="Ma J."/>
        </authorList>
    </citation>
    <scope>NUCLEOTIDE SEQUENCE [LARGE SCALE GENOMIC DNA]</scope>
    <source>
        <strain evidence="2">CGMCC 1.10131</strain>
    </source>
</reference>
<dbReference type="Proteomes" id="UP000651977">
    <property type="component" value="Unassembled WGS sequence"/>
</dbReference>
<keyword evidence="2" id="KW-1185">Reference proteome</keyword>
<dbReference type="EMBL" id="BMDY01000005">
    <property type="protein sequence ID" value="GGA99136.1"/>
    <property type="molecule type" value="Genomic_DNA"/>
</dbReference>
<accession>A0ABQ1HYL0</accession>
<evidence type="ECO:0000313" key="2">
    <source>
        <dbReference type="Proteomes" id="UP000651977"/>
    </source>
</evidence>
<protein>
    <submittedName>
        <fullName evidence="1">Uncharacterized protein</fullName>
    </submittedName>
</protein>
<comment type="caution">
    <text evidence="1">The sequence shown here is derived from an EMBL/GenBank/DDBJ whole genome shotgun (WGS) entry which is preliminary data.</text>
</comment>
<proteinExistence type="predicted"/>
<evidence type="ECO:0000313" key="1">
    <source>
        <dbReference type="EMBL" id="GGA99136.1"/>
    </source>
</evidence>
<sequence length="73" mass="8417">MGRKIQFMLSRAADHCLEQFGRDCDFNIALEYPVPFADDIINIGEKSDVYNVGCRWKLCSRLVSRDICGRLVF</sequence>
<organism evidence="1 2">
    <name type="scientific">Agarivorans gilvus</name>
    <dbReference type="NCBI Taxonomy" id="680279"/>
    <lineage>
        <taxon>Bacteria</taxon>
        <taxon>Pseudomonadati</taxon>
        <taxon>Pseudomonadota</taxon>
        <taxon>Gammaproteobacteria</taxon>
        <taxon>Alteromonadales</taxon>
        <taxon>Alteromonadaceae</taxon>
        <taxon>Agarivorans</taxon>
    </lineage>
</organism>
<name>A0ABQ1HYL0_9ALTE</name>